<sequence length="240" mass="27095">MAYGLGDTELFQSLYRSENFRNILVSMIGSSVIATDAQCFELSSDKQGFEWHYDSISFRYIRPRDPGYSLWIALDPVRRDSQGGGMAYMPESVFSGYANFQLSSLLSKEVSEGRSVYELSCKLKEVYKTPGFLTELFEKYKHQDDFDSGDALLFRKTTWHRSDVLLKGELKTRSAVTIRLLGSESRLDKDMLAGETESGGGLGLGLNWGRADQANYADRFTDIENGELIRNSQFSGFLVK</sequence>
<dbReference type="AlphaFoldDB" id="A0A5D9CVD1"/>
<dbReference type="SUPFAM" id="SSF51197">
    <property type="entry name" value="Clavaminate synthase-like"/>
    <property type="match status" value="1"/>
</dbReference>
<comment type="caution">
    <text evidence="1">The sequence shown here is derived from an EMBL/GenBank/DDBJ whole genome shotgun (WGS) entry which is preliminary data.</text>
</comment>
<dbReference type="OrthoDB" id="466134at2"/>
<dbReference type="Gene3D" id="2.60.120.620">
    <property type="entry name" value="q2cbj1_9rhob like domain"/>
    <property type="match status" value="1"/>
</dbReference>
<protein>
    <submittedName>
        <fullName evidence="1">Uncharacterized protein</fullName>
    </submittedName>
</protein>
<reference evidence="1 2" key="1">
    <citation type="submission" date="2019-08" db="EMBL/GenBank/DDBJ databases">
        <title>Draft Genome Sequence of Halomonas eurihalina Isolated from Preserved Hide-surface.</title>
        <authorList>
            <person name="Hussain S.A."/>
            <person name="Xu A."/>
            <person name="Sarker M."/>
            <person name="Sommers C."/>
        </authorList>
    </citation>
    <scope>NUCLEOTIDE SEQUENCE [LARGE SCALE GENOMIC DNA]</scope>
    <source>
        <strain evidence="1 2">MS1</strain>
    </source>
</reference>
<accession>A0A5D9CVD1</accession>
<organism evidence="1 2">
    <name type="scientific">Halomonas eurihalina</name>
    <dbReference type="NCBI Taxonomy" id="42566"/>
    <lineage>
        <taxon>Bacteria</taxon>
        <taxon>Pseudomonadati</taxon>
        <taxon>Pseudomonadota</taxon>
        <taxon>Gammaproteobacteria</taxon>
        <taxon>Oceanospirillales</taxon>
        <taxon>Halomonadaceae</taxon>
        <taxon>Halomonas</taxon>
    </lineage>
</organism>
<proteinExistence type="predicted"/>
<dbReference type="RefSeq" id="WP_149322554.1">
    <property type="nucleotide sequence ID" value="NZ_JARWAH010000009.1"/>
</dbReference>
<dbReference type="Proteomes" id="UP000324260">
    <property type="component" value="Unassembled WGS sequence"/>
</dbReference>
<name>A0A5D9CVD1_HALER</name>
<dbReference type="EMBL" id="VTPU01000011">
    <property type="protein sequence ID" value="TZG35858.1"/>
    <property type="molecule type" value="Genomic_DNA"/>
</dbReference>
<evidence type="ECO:0000313" key="2">
    <source>
        <dbReference type="Proteomes" id="UP000324260"/>
    </source>
</evidence>
<gene>
    <name evidence="1" type="ORF">FZZ93_11920</name>
</gene>
<keyword evidence="2" id="KW-1185">Reference proteome</keyword>
<evidence type="ECO:0000313" key="1">
    <source>
        <dbReference type="EMBL" id="TZG35858.1"/>
    </source>
</evidence>